<name>A0ABV6UYK4_9ACTN</name>
<evidence type="ECO:0000259" key="1">
    <source>
        <dbReference type="Pfam" id="PF00561"/>
    </source>
</evidence>
<dbReference type="PANTHER" id="PTHR32268:SF15">
    <property type="entry name" value="HOMOSERINE ACETYLTRANSFERASE FAMILY PROTEIN (AFU_ORTHOLOGUE AFUA_1G15350)"/>
    <property type="match status" value="1"/>
</dbReference>
<dbReference type="NCBIfam" id="NF005757">
    <property type="entry name" value="PRK07581.1"/>
    <property type="match status" value="1"/>
</dbReference>
<feature type="domain" description="AB hydrolase-1" evidence="1">
    <location>
        <begin position="54"/>
        <end position="206"/>
    </location>
</feature>
<accession>A0ABV6UYK4</accession>
<keyword evidence="2" id="KW-0378">Hydrolase</keyword>
<proteinExistence type="predicted"/>
<evidence type="ECO:0000313" key="3">
    <source>
        <dbReference type="Proteomes" id="UP001592528"/>
    </source>
</evidence>
<dbReference type="InterPro" id="IPR008220">
    <property type="entry name" value="HAT_MetX-like"/>
</dbReference>
<dbReference type="InterPro" id="IPR029058">
    <property type="entry name" value="AB_hydrolase_fold"/>
</dbReference>
<dbReference type="InterPro" id="IPR000073">
    <property type="entry name" value="AB_hydrolase_1"/>
</dbReference>
<protein>
    <submittedName>
        <fullName evidence="2">Alpha/beta fold hydrolase</fullName>
    </submittedName>
</protein>
<dbReference type="Gene3D" id="3.40.50.1820">
    <property type="entry name" value="alpha/beta hydrolase"/>
    <property type="match status" value="1"/>
</dbReference>
<comment type="caution">
    <text evidence="2">The sequence shown here is derived from an EMBL/GenBank/DDBJ whole genome shotgun (WGS) entry which is preliminary data.</text>
</comment>
<sequence length="337" mass="37108">MIEYETFDLGDFPLQHGGTLPGAVLAYRTYGELAPDRSNAIVSPHWFAGTHTANEWLIGPGKALDTDRYFVVVPGLFGNGLSSSPSNTAAPYDRGRFPKVTIHDNVSAQHRLVTERFGIERLVLVAGASMGAGQTYQWAVSHPDMVERIAPIVGSPRTSPHNQVFLEGIRAALTADSAFCDGDYEDQPRTGLRAFSRVYAGWGLSQAFYWERLYEQLGFATLEDFLVGFWEANFGDWDANDLLTMVWTWQHADVGLTPGFDGDTVAALASVKARALVLPSERDLYFPPQDEEWTVRQMSDARLRVIPGLWGHLAGGGADPEAAAFIEASLRELLAER</sequence>
<evidence type="ECO:0000313" key="2">
    <source>
        <dbReference type="EMBL" id="MFC1406549.1"/>
    </source>
</evidence>
<reference evidence="2 3" key="1">
    <citation type="submission" date="2024-09" db="EMBL/GenBank/DDBJ databases">
        <authorList>
            <person name="Lee S.D."/>
        </authorList>
    </citation>
    <scope>NUCLEOTIDE SEQUENCE [LARGE SCALE GENOMIC DNA]</scope>
    <source>
        <strain evidence="2 3">N1-5</strain>
    </source>
</reference>
<organism evidence="2 3">
    <name type="scientific">Streptacidiphilus cavernicola</name>
    <dbReference type="NCBI Taxonomy" id="3342716"/>
    <lineage>
        <taxon>Bacteria</taxon>
        <taxon>Bacillati</taxon>
        <taxon>Actinomycetota</taxon>
        <taxon>Actinomycetes</taxon>
        <taxon>Kitasatosporales</taxon>
        <taxon>Streptomycetaceae</taxon>
        <taxon>Streptacidiphilus</taxon>
    </lineage>
</organism>
<dbReference type="RefSeq" id="WP_084715229.1">
    <property type="nucleotide sequence ID" value="NZ_JBHEZZ010000030.1"/>
</dbReference>
<keyword evidence="3" id="KW-1185">Reference proteome</keyword>
<dbReference type="Pfam" id="PF00561">
    <property type="entry name" value="Abhydrolase_1"/>
    <property type="match status" value="1"/>
</dbReference>
<dbReference type="GO" id="GO:0016787">
    <property type="term" value="F:hydrolase activity"/>
    <property type="evidence" value="ECO:0007669"/>
    <property type="project" value="UniProtKB-KW"/>
</dbReference>
<dbReference type="EMBL" id="JBHEZZ010000030">
    <property type="protein sequence ID" value="MFC1406549.1"/>
    <property type="molecule type" value="Genomic_DNA"/>
</dbReference>
<dbReference type="Proteomes" id="UP001592528">
    <property type="component" value="Unassembled WGS sequence"/>
</dbReference>
<dbReference type="SUPFAM" id="SSF53474">
    <property type="entry name" value="alpha/beta-Hydrolases"/>
    <property type="match status" value="1"/>
</dbReference>
<dbReference type="PANTHER" id="PTHR32268">
    <property type="entry name" value="HOMOSERINE O-ACETYLTRANSFERASE"/>
    <property type="match status" value="1"/>
</dbReference>
<dbReference type="PIRSF" id="PIRSF000443">
    <property type="entry name" value="Homoser_Ac_trans"/>
    <property type="match status" value="1"/>
</dbReference>
<gene>
    <name evidence="2" type="ORF">ACEZDJ_35165</name>
</gene>